<feature type="compositionally biased region" description="Basic and acidic residues" evidence="2">
    <location>
        <begin position="632"/>
        <end position="671"/>
    </location>
</feature>
<feature type="region of interest" description="Disordered" evidence="2">
    <location>
        <begin position="2208"/>
        <end position="2784"/>
    </location>
</feature>
<feature type="region of interest" description="Disordered" evidence="2">
    <location>
        <begin position="1"/>
        <end position="271"/>
    </location>
</feature>
<feature type="compositionally biased region" description="Polar residues" evidence="2">
    <location>
        <begin position="5742"/>
        <end position="5761"/>
    </location>
</feature>
<gene>
    <name evidence="3" type="ORF">Tdes44962_MAKER04844</name>
</gene>
<feature type="compositionally biased region" description="Basic and acidic residues" evidence="2">
    <location>
        <begin position="1298"/>
        <end position="1433"/>
    </location>
</feature>
<feature type="compositionally biased region" description="Polar residues" evidence="2">
    <location>
        <begin position="3768"/>
        <end position="3793"/>
    </location>
</feature>
<feature type="compositionally biased region" description="Basic and acidic residues" evidence="2">
    <location>
        <begin position="2426"/>
        <end position="2492"/>
    </location>
</feature>
<feature type="compositionally biased region" description="Basic residues" evidence="2">
    <location>
        <begin position="4611"/>
        <end position="4622"/>
    </location>
</feature>
<feature type="compositionally biased region" description="Low complexity" evidence="2">
    <location>
        <begin position="4824"/>
        <end position="4837"/>
    </location>
</feature>
<feature type="region of interest" description="Disordered" evidence="2">
    <location>
        <begin position="1672"/>
        <end position="1746"/>
    </location>
</feature>
<dbReference type="PANTHER" id="PTHR40641:SF2">
    <property type="entry name" value="INVOLUCRIN REPEAT PROTEIN"/>
    <property type="match status" value="1"/>
</dbReference>
<reference evidence="3 4" key="1">
    <citation type="journal article" date="2018" name="IMA Fungus">
        <title>IMA Genome-F 10: Nine draft genome sequences of Claviceps purpurea s.lat., including C. arundinis, C. humidiphila, and C. cf. spartinae, pseudomolecules for the pitch canker pathogen Fusarium circinatum, draft genome of Davidsoniella eucalypti, Grosmannia galeiformis, Quambalaria eucalypti, and Teratosphaeria destructans.</title>
        <authorList>
            <person name="Wingfield B.D."/>
            <person name="Liu M."/>
            <person name="Nguyen H.D."/>
            <person name="Lane F.A."/>
            <person name="Morgan S.W."/>
            <person name="De Vos L."/>
            <person name="Wilken P.M."/>
            <person name="Duong T.A."/>
            <person name="Aylward J."/>
            <person name="Coetzee M.P."/>
            <person name="Dadej K."/>
            <person name="De Beer Z.W."/>
            <person name="Findlay W."/>
            <person name="Havenga M."/>
            <person name="Kolarik M."/>
            <person name="Menzies J.G."/>
            <person name="Naidoo K."/>
            <person name="Pochopski O."/>
            <person name="Shoukouhi P."/>
            <person name="Santana Q.C."/>
            <person name="Seifert K.A."/>
            <person name="Soal N."/>
            <person name="Steenkamp E.T."/>
            <person name="Tatham C.T."/>
            <person name="van der Nest M.A."/>
            <person name="Wingfield M.J."/>
        </authorList>
    </citation>
    <scope>NUCLEOTIDE SEQUENCE [LARGE SCALE GENOMIC DNA]</scope>
    <source>
        <strain evidence="3">CMW44962</strain>
    </source>
</reference>
<evidence type="ECO:0000313" key="3">
    <source>
        <dbReference type="EMBL" id="KAH9822050.1"/>
    </source>
</evidence>
<feature type="region of interest" description="Disordered" evidence="2">
    <location>
        <begin position="312"/>
        <end position="384"/>
    </location>
</feature>
<feature type="region of interest" description="Disordered" evidence="2">
    <location>
        <begin position="3196"/>
        <end position="3298"/>
    </location>
</feature>
<feature type="compositionally biased region" description="Basic and acidic residues" evidence="2">
    <location>
        <begin position="5364"/>
        <end position="5373"/>
    </location>
</feature>
<feature type="compositionally biased region" description="Basic and acidic residues" evidence="2">
    <location>
        <begin position="109"/>
        <end position="120"/>
    </location>
</feature>
<feature type="compositionally biased region" description="Basic and acidic residues" evidence="2">
    <location>
        <begin position="1997"/>
        <end position="2017"/>
    </location>
</feature>
<feature type="compositionally biased region" description="Low complexity" evidence="2">
    <location>
        <begin position="2697"/>
        <end position="2710"/>
    </location>
</feature>
<feature type="region of interest" description="Disordered" evidence="2">
    <location>
        <begin position="1211"/>
        <end position="1483"/>
    </location>
</feature>
<feature type="compositionally biased region" description="Polar residues" evidence="2">
    <location>
        <begin position="69"/>
        <end position="83"/>
    </location>
</feature>
<feature type="compositionally biased region" description="Basic residues" evidence="2">
    <location>
        <begin position="3874"/>
        <end position="3884"/>
    </location>
</feature>
<feature type="compositionally biased region" description="Basic residues" evidence="2">
    <location>
        <begin position="3484"/>
        <end position="3493"/>
    </location>
</feature>
<feature type="compositionally biased region" description="Basic residues" evidence="2">
    <location>
        <begin position="1953"/>
        <end position="1963"/>
    </location>
</feature>
<feature type="compositionally biased region" description="Basic and acidic residues" evidence="2">
    <location>
        <begin position="3647"/>
        <end position="3660"/>
    </location>
</feature>
<feature type="compositionally biased region" description="Basic and acidic residues" evidence="2">
    <location>
        <begin position="4685"/>
        <end position="4718"/>
    </location>
</feature>
<feature type="compositionally biased region" description="Basic and acidic residues" evidence="2">
    <location>
        <begin position="4561"/>
        <end position="4570"/>
    </location>
</feature>
<keyword evidence="1" id="KW-0175">Coiled coil</keyword>
<reference evidence="3 4" key="2">
    <citation type="journal article" date="2021" name="Curr. Genet.">
        <title>Genetic response to nitrogen starvation in the aggressive Eucalyptus foliar pathogen Teratosphaeria destructans.</title>
        <authorList>
            <person name="Havenga M."/>
            <person name="Wingfield B.D."/>
            <person name="Wingfield M.J."/>
            <person name="Dreyer L.L."/>
            <person name="Roets F."/>
            <person name="Aylward J."/>
        </authorList>
    </citation>
    <scope>NUCLEOTIDE SEQUENCE [LARGE SCALE GENOMIC DNA]</scope>
    <source>
        <strain evidence="3">CMW44962</strain>
    </source>
</reference>
<feature type="compositionally biased region" description="Basic residues" evidence="2">
    <location>
        <begin position="622"/>
        <end position="631"/>
    </location>
</feature>
<feature type="compositionally biased region" description="Acidic residues" evidence="2">
    <location>
        <begin position="1006"/>
        <end position="1018"/>
    </location>
</feature>
<feature type="compositionally biased region" description="Basic and acidic residues" evidence="2">
    <location>
        <begin position="5762"/>
        <end position="5772"/>
    </location>
</feature>
<feature type="region of interest" description="Disordered" evidence="2">
    <location>
        <begin position="713"/>
        <end position="783"/>
    </location>
</feature>
<accession>A0A9W7SLH1</accession>
<evidence type="ECO:0000256" key="2">
    <source>
        <dbReference type="SAM" id="MobiDB-lite"/>
    </source>
</evidence>
<feature type="compositionally biased region" description="Basic and acidic residues" evidence="2">
    <location>
        <begin position="131"/>
        <end position="170"/>
    </location>
</feature>
<feature type="region of interest" description="Disordered" evidence="2">
    <location>
        <begin position="2797"/>
        <end position="2866"/>
    </location>
</feature>
<feature type="compositionally biased region" description="Basic residues" evidence="2">
    <location>
        <begin position="4976"/>
        <end position="4987"/>
    </location>
</feature>
<feature type="region of interest" description="Disordered" evidence="2">
    <location>
        <begin position="1767"/>
        <end position="2018"/>
    </location>
</feature>
<feature type="compositionally biased region" description="Basic and acidic residues" evidence="2">
    <location>
        <begin position="4846"/>
        <end position="4858"/>
    </location>
</feature>
<feature type="compositionally biased region" description="Basic and acidic residues" evidence="2">
    <location>
        <begin position="3556"/>
        <end position="3569"/>
    </location>
</feature>
<feature type="compositionally biased region" description="Basic residues" evidence="2">
    <location>
        <begin position="3619"/>
        <end position="3628"/>
    </location>
</feature>
<name>A0A9W7SLH1_9PEZI</name>
<feature type="compositionally biased region" description="Basic residues" evidence="2">
    <location>
        <begin position="5333"/>
        <end position="5345"/>
    </location>
</feature>
<feature type="compositionally biased region" description="Low complexity" evidence="2">
    <location>
        <begin position="220"/>
        <end position="237"/>
    </location>
</feature>
<feature type="compositionally biased region" description="Polar residues" evidence="2">
    <location>
        <begin position="4429"/>
        <end position="4441"/>
    </location>
</feature>
<feature type="compositionally biased region" description="Acidic residues" evidence="2">
    <location>
        <begin position="3634"/>
        <end position="3646"/>
    </location>
</feature>
<feature type="compositionally biased region" description="Low complexity" evidence="2">
    <location>
        <begin position="27"/>
        <end position="36"/>
    </location>
</feature>
<feature type="compositionally biased region" description="Polar residues" evidence="2">
    <location>
        <begin position="5818"/>
        <end position="5828"/>
    </location>
</feature>
<feature type="compositionally biased region" description="Polar residues" evidence="2">
    <location>
        <begin position="2082"/>
        <end position="2099"/>
    </location>
</feature>
<sequence length="6422" mass="696132">MWKAAFTGRSESGSQADGLRRKKSSGRAESVASAPASRRRRDEEDKDRKKSSHSSQHRSSRSAYGVDESGSSTAYVTAPSSRAGTGALTESAVNALNAQEDDEDDWVDDDAKTERTTGTERRRKRKSHSHREKERSSSGERERAREKERERKERERKEEKRRESLKESLRDAGWGSGGRSEKSKTKERSKTVEEDVDGPSTRALPAMGSFEQFPGQYSGVIPGPVEPVEPVEQPSEPRMSGALPPSDPAHQFPNQIPASYDRPQMGPTRADSYGAAADYYMDEGQSVNHQPGVRSITPNMLVNPDAHLLAASAEAHPAPDTGHGLAAEFYNGDVNPVEAPKPSSSSKSSSSKPSSSSVKPSKSSKQSSGSFAKPLKTSKTASTAAAIAAATGTIGLVNAASHQHTQSQPQMSTTSSPYQQAASSTRPHSKPSRHDSAPDAYHPTPSSGRAPLSDQRTPSSSRIHRQGLQSDDSYRPLPYQPDPRMESMGESSRKHPSQSTNVPLYVAGTAAAGHAAYEASQDRHYSSQYNSTSRHGGSGGGGHGPPRPPIASGSGPPMNGSGGHLAQQYYPHAHKGPISKLKDGLLNLISDPEDVQKMEEYTEYIGVCKYCFDPRSSPYMAPRKHHYHPHRSRDSFEDLRRRRSNERLYRKSSNDSLRRGGSTRIDKESRYYTESGMRRSGGKSDLLAAGLAGGGIAAGANAMFGDRKDFDDTYSVKSGHRASSAVRRRSRSSSRERRRRSSHGVVDGSGRDNYVIIRTKGGRVEKRRVHESRSRSNDRRTGFEDLAAGSALGAEASAAMSDAARHRRGKSPQGMYVRRHERSRSRSYSPGLGEILGFTTSKSKGSGRHSPDRSYFDSFHPGRKQEESDGFFRSFFSPSQNEKKLRRRPSREHRKRKTGFFTFSNGSASSSDADMAFGDVFASKTSLPLRRKKSGHRARRSSSEHLAATMAGIGATAAALAAAQKGHRVSKRTSRAELGPGRDVKLRQHRASSEHVHGLSGSSGEDGWEDELPSDADDASSTHSGLAFGEPRLSHRPSTESVGSGNGLSAWGWRWRGTEKRRRNGQPPAYEQRPGRSYVRPTVDDATDSVVHDESYMPFGHDSSHTASSTGYQQPLQHVDPRPLSDASSKHGTMPGGWNEPPVIRPGPGPIQQPQPVAPVSPAFVSSPPEIDGRPRPKRTTSSPARPSFGFEDAALIGAGALAAGSIIAGASGRRSKEPSNVRFGLTQEQQRKEEREKRRELERAEDERRRADRTRALKEEAERTAKESDIRLREEEVRRRREEDNRRAAEAKIAAQRKAEEQAELDRRRREVERVEQENAYHREQQLLAEARRQQEESKRQREAMAAKEAAENEANKAERERREKREAKAREERERQEAIARREAEVQAEIERRQRELDEQKRWEREHEERQRREFERQEAERAQRRSKSDRSTVVGAYDYSGVTDPFRYQVQDDDTSAQRKSKSETGRREKEADPKSSMGWGSVAMGAAAAATAGAVLAGAAHSRSREEDRSRQQEYDQYPEGQALYHPIQDDRQKTADLYAAKQVLPEDAASGAPIMDDDIFDKDFFKNRQRSNSEHQRHEEIARIAAAKVVADMDEYYKQPAPSPAEFFRPAILDEPSAGKTKVADPISDNEVQVYHAADDEIRSHFSGSGRRSETFSKSRHAPYGVPALKVIAPTPPPAERTSSKSIWSPPAASPLARSETSETQADAVADKRDRSRSISWGVDSTHVYDPPTPESFPERESYMHANDVPRDVPAQPLDEVVVEEEKAGSASEKTRYKADDLSGLEQTTPRENTDFDEVEDMPRETPPFYRQPFFESVSDFSMRVDSPGTEGAPPVRGFVEGEIDEPTPIDEKTPHIPGGFDDEVYEGFTPGVPRDDHDTKSADPEEPAWEPPLSKKEKKRREKAAKRSESLDFQEPAADTPSEDTPTASAPARTPQAEPEDYFLSKKDRKKRDKAIKRQSVDVASPIEDTPIAKDILEETPSESTLPIEADLPKLSKKEQKKRDKEARKSGFADVAETLMTAGGIAALVSAATSNQEPGEDEWPSSSDKKSKKQGKKSKEPDSDSPEPEAAVSTPEVESSTPGGWNPSGTDSPPSEKMPEAQEAPVDPFAYQVKDEPKTASTEADPADEWADTSKKSKKKKSKRDSGRFNEPAASSPLRSEWNYNDYVGEEAAAQAFAANTALPETPIAEYSEDKIQDFAGKTDVAALPRSDSWADQMDRADKESARSQSDERRATDSSRRRSPEDGRSRSVASEPMLGGRSEKRSSKSSKTRSEVGYADDPDYYDDSKSVAVSEPADLYESRAAKRRSKRDDDDTASVVSSRSRREKEESSSSSKKEKKGGLFGLFSRKSSDAVVTKSSMKSDDAALSRTSTRDSRDGEGEDGERKHRRKKHRDGSTYDNDDDDARSVASESRRKHRSHREDRDEDSRERRRSSRYGDDDFGDTRSELRRSSRHGDDDFEDAKSEPGGRRHRHRSEDGDTRGESGRRHHHRRRTDDGAYDGQDKSFLGIRVEDLPPLPASPPSESSVAAMQTTEQEHGSPVSAATGTRDVAPIEGPSGFRHEEAAQDIEASSQSSTLAIEEPEAPEALPALPSSRPGSPTWALQTPCKPPALVRPTSSTAVPLRFPFGHSPQHPPTPKTRALSFGSSVQSSTPATPTSSQKKSRPTSSEMRPLYLVERNTKTPEVEERLPSLPSSQPSSRASSVHGSDDWHSAAEDQPSSPERGQSLVIDTGRANDYNPDEHHGDYLGSEHSTPKASSFPLTAVHTSPEKPGRPQPQFYTWADFEQDERLHSADVPTPDRDPMEELSRTETLQKPILEPAFEPNVAITHSDVTPSDADIPVTQEQESHRHKPSPKGIAAAAMLGSAAVYAGSVLARDGSAERSEGPSHDHSGETTHDYPLPAPREERSSKPAEESQAAEEPIARLSLARSSSSKKGKKGKKGKVSVKEESKTVSEEVPVAVSESQPLEPVKADDQRVAESQAQAGDVVKESGSVARQEIAPDLSTIDDHCEQQDRSIPAIELQAGNPEAALQPSNSGLADMSERTAVDILPTESPAKPSTDSQSSNMPHDSASTQGKPSVDAASRPPEEAMAESKPQLTRKESKKNKKKKSLPSADSEELQESTQASKGQYDVRSISVMPVANDTAVDATPDDRLESLSRASDPIDGSTHDVHGTAGLVTNTEAAALSLGESQQYSSMFSDEKSREQQAENRDQQAAGDSHESQDLAAPATEQPLSADHEQKMAENVPLPDDSKDVAEQAPAMPEQSSTAAGDLRHRPVESPVIADDPSHELSLKDEPLCAENVPLSEVEDVAPAVSSEQTAIETDPSANELESARDVPLPDVNDDDLVIPAEQAATEVTSSAIESVGAEDVPLPDVKDDDLAMPAEVPKWGVVNKTADWDRSVEPMEAGTEHGDPGQEDQRHEGTPQPVDLITASSIQDNANSRNHDDTPPVSTQTNKVDLTNPDDDSAWTTNMTKPKKGKKKEKTSKSTSPLVEETAAPIGSSPGIVRSEAQDHTSTSVAEDTQKPVSEAEDFFAAPASNMTRNKAKKEAAREAEPEHIARTLQVVPRSAAEQEVVAEIVPPVSQQEDLSGSAVPAEASEPEKAWTQTAPKKKGKKGKKSKQDSWEPDPEPIEPDEQPTDKRNVDAERQDQPPDNPDALAGYHLTTSDARASGVSQEPPADLSAEGAGSEETKPQVSERAEDSWAMPSKKKSKKGKKSKQVTTWDVLDSEQRQDESLIAAPESVQAPDDTKVTEHSTAEADSTPQSAEDNSSGEQSAELTTAQKSMDKADEQPEKRSSEIQTEPSIDEPPNDQHVNEEKKTEISEPELLHIGTPGDEKPSGDPSKEDELPKDAQAEEIWADLPTKKKGKRGKKAKTAVTSGPASGSQEVFGHEAAVASASASEPPSQDLGLGDHTASEREIVQDNSQDAPLERSSEPSQEPTTPADADDIWDLQSSKKKKGKKGKKSQDASSIEEKTQPPDAEMSEADAPAAISQDAGSQNESSQHVLISASPPVDVSTPAEPELDVLAQTETPAEESWTQPTSGKKKGKKMKTPSISFNLEEPPVSTKDGSLAPSSDKAPQEDSAAIGEVAELSVEQPESSSAELASGGKIDAEDTREQQTALIESRALLQDNRDDLPGENTEPENLYSEHDEDACLGIAESGLIDEPREQRQDEADHPTVEEDEPHSASAFVEPTTSSSDPSLDASSVEQQPAPDTSVPPDDDWGGFAKAGKKKKKKVKQGQPAEEKFSSGATTPAVEDTPPLGSTNPEEIAVPSGATDLEPRSQESQALPQEKIWPEDQAQQEPQEDCTIGLSNKKKKKAKKGKEAAADELSAPSKDDADTEPTSGFENAGQAAVPIAIPSGDTWSEQPAGRKGKKGKKSKRMSDWTKPDTPSGVPEHVELATVKEPAASDAGNGDGPSTLNLATQQPLPSADDEDLAEGGDRTTDLTAEVPLPAAEESDLPRDGDSTLDLATQVALPVADDFNFAGSGEATIDLAAEIPLPAADDSDLAEHGGSSQTQLGKELSPRESATLGQPAREAESSTTPAAHESADAQEKPADAAPIEMSVAQGEVQPESLLSSQGPSGDGETKDLISTPTKKNNKKKKKKGKKGLLSADDTQMDQPSETASLPRSEGFGESDSQSAGEIGKDISTEEVAAAAVLSAAAVAVVHAPQAEERESNLESKADQVTERDQTPKVSEPADRSAENLDTSALLAEEVAEQNDSGAKIAQDEAAPGEDKNVGPDTENVQGDAVIQAPLETARQSPTGDAAVALKTAPEDEWAAFSTKKSKKDKKKAKKTGTAAKPTEDNVRSSSARGASPAASFSESQLPSKPDAFEAHVAAHDEPVVTPGVDSVDVISQGRDNNLGSGLAPVDENTVPVYDEWSDISPKSAAKGDLQTSTDQHADIKGSTDIEAAEPETFATDTRPAATEKMSMPTQSLHEADVTQKALAAADEDIIWTAPLKKSKKEKRKAKKSGQSTASRPVDTDEVTVGEDHRKLSAIEQIGRSPSGVADANAVSGSDEATQAELNTTLGDSTDVSGKDNAVDKNAPAPAHDIDFAATLAAGLADSGFNPDLVVNDPAFHRRASAPGQVAEADPDEVFETTTKRRGKKSSAESLQVERAGEQSTDLPPSADPIDPREDVPQSGDHNDLNSAIADSLRGAGFDPNLLDQAMASNNNKSSLNELGGDDTDFVPTVSKRKKKTPNRLSQIEQNLTAPLQRSPDSGAEQSVIGTAAQAQSSSGLESAVDAAPPNAEHGDTAPTEAEVQRSADVRELLQTTDDLGKPQPGDPSAVEDPTGGFVMAGDRDMDVDEMDKAYSAYKRREKRKKKKQRADRAEGLDEQNTAESLPKPSHDPSESRAEAQQPSATHRPEVNEAEAVPSLDLSEPAVLIEQPQGPPSPTTSRVQSVFPGLARVKRRQMSGSGGSASPRPLQSAEDSPLLPRAVSKEVSQSETNDADPSGSTKYPDALLAIGAGVLSAGLAARQALHSGQSNNGGGTHESLPAANDAWSFKVLGEHDRSSAPAQEEQRETALDSDNQGPDMPGSHALQQSASRESLHRRRSAEPLHINTEKTSEWNLHTPKKRTAEYETAGLSLARTLSRETPLESTTKNRASYLFQSPPAHSDASQKSVSTDTTPAMMHGTPEASSARRDGPTLSPPPDGALSPRTPLDSIPEEHGSKRHKASSDVGGPASIKAIRRTETPQAIRTSRLEKQIDVSGQRPLRPSESLARSSLDPTSAEQVINNLSRRSVDEDKETVNIHRSLGQRASKPNMGADPMSPSATSIRSLSSTGQRMKSPEGVRPFSRTSNRSSTPTLRRIDRSLSGDLRAASRRGDSGSAVGGASPKTIPFEPPPTPPLQDEDVIAGTAAGAAAMSDVFVGRSHSQTVNVPDIVMQQGYGDARELQASPTRPPSVRKRQSMHIVDLETRLDQLTAENRALQEAKAGLHSDGHDTQAMQEALHARDLQLQEKDVEISRIKAMLQPMQEEIGRLTEVNGGLTEANRNLVDDTNGRYAILQQEHAHANEQWQNASRELENVRQEHSRLASGMRAAVEAQLATALADKNAEILRLREELDIATEQIRALQKQIQSSRKSDYLTVRDEDYFDGACQKLCQHVQQWVLRFSKLSDNRICRLSTDLKDDKLEARLDNAVLDGSDVDKLLCDRVRRRDVFMSVVMTMVWEYIFTRYLFGMDREQRQKLKALEKILAEVGPPRAVAQWRATTLTLLSKRPDFSRQCTLDTEAVAHEIFGLLCSLLPPSSSAEQQLLASLQKVIGVAVDLSIEMRTQRAEYIMLPPLQPEYDTNGDLVRKVHFNASLMNERSGMFSSNEELEQDRAVVKIVLFPLVVKKGDESGEGEDEIVVCPAQVLIQNDNGKGKKVVRVMSGAMEIDDPRGSRQSLLSARPGSSMAY</sequence>
<feature type="compositionally biased region" description="Basic and acidic residues" evidence="2">
    <location>
        <begin position="4176"/>
        <end position="4191"/>
    </location>
</feature>
<feature type="compositionally biased region" description="Polar residues" evidence="2">
    <location>
        <begin position="4628"/>
        <end position="4641"/>
    </location>
</feature>
<feature type="compositionally biased region" description="Polar residues" evidence="2">
    <location>
        <begin position="5638"/>
        <end position="5649"/>
    </location>
</feature>
<feature type="compositionally biased region" description="Basic residues" evidence="2">
    <location>
        <begin position="121"/>
        <end position="130"/>
    </location>
</feature>
<feature type="compositionally biased region" description="Polar residues" evidence="2">
    <location>
        <begin position="3673"/>
        <end position="3684"/>
    </location>
</feature>
<feature type="compositionally biased region" description="Pro residues" evidence="2">
    <location>
        <begin position="1143"/>
        <end position="1159"/>
    </location>
</feature>
<feature type="region of interest" description="Disordered" evidence="2">
    <location>
        <begin position="1497"/>
        <end position="1531"/>
    </location>
</feature>
<feature type="compositionally biased region" description="Polar residues" evidence="2">
    <location>
        <begin position="3197"/>
        <end position="3206"/>
    </location>
</feature>
<feature type="compositionally biased region" description="Acidic residues" evidence="2">
    <location>
        <begin position="99"/>
        <end position="108"/>
    </location>
</feature>
<feature type="compositionally biased region" description="Low complexity" evidence="2">
    <location>
        <begin position="4205"/>
        <end position="4218"/>
    </location>
</feature>
<feature type="compositionally biased region" description="Basic and acidic residues" evidence="2">
    <location>
        <begin position="1879"/>
        <end position="1889"/>
    </location>
</feature>
<feature type="compositionally biased region" description="Basic and acidic residues" evidence="2">
    <location>
        <begin position="3823"/>
        <end position="3832"/>
    </location>
</feature>
<feature type="compositionally biased region" description="Polar residues" evidence="2">
    <location>
        <begin position="3064"/>
        <end position="3084"/>
    </location>
</feature>
<feature type="compositionally biased region" description="Basic residues" evidence="2">
    <location>
        <begin position="884"/>
        <end position="898"/>
    </location>
</feature>
<feature type="compositionally biased region" description="Basic and acidic residues" evidence="2">
    <location>
        <begin position="771"/>
        <end position="783"/>
    </location>
</feature>
<feature type="compositionally biased region" description="Polar residues" evidence="2">
    <location>
        <begin position="5218"/>
        <end position="5256"/>
    </location>
</feature>
<feature type="region of interest" description="Disordered" evidence="2">
    <location>
        <begin position="4973"/>
        <end position="5064"/>
    </location>
</feature>
<feature type="compositionally biased region" description="Basic residues" evidence="2">
    <location>
        <begin position="726"/>
        <end position="742"/>
    </location>
</feature>
<feature type="compositionally biased region" description="Basic and acidic residues" evidence="2">
    <location>
        <begin position="1769"/>
        <end position="1786"/>
    </location>
</feature>
<feature type="compositionally biased region" description="Basic residues" evidence="2">
    <location>
        <begin position="3109"/>
        <end position="3118"/>
    </location>
</feature>
<feature type="region of interest" description="Disordered" evidence="2">
    <location>
        <begin position="2882"/>
        <end position="3184"/>
    </location>
</feature>
<feature type="compositionally biased region" description="Basic residues" evidence="2">
    <location>
        <begin position="49"/>
        <end position="60"/>
    </location>
</feature>
<organism evidence="3 4">
    <name type="scientific">Teratosphaeria destructans</name>
    <dbReference type="NCBI Taxonomy" id="418781"/>
    <lineage>
        <taxon>Eukaryota</taxon>
        <taxon>Fungi</taxon>
        <taxon>Dikarya</taxon>
        <taxon>Ascomycota</taxon>
        <taxon>Pezizomycotina</taxon>
        <taxon>Dothideomycetes</taxon>
        <taxon>Dothideomycetidae</taxon>
        <taxon>Mycosphaerellales</taxon>
        <taxon>Teratosphaeriaceae</taxon>
        <taxon>Teratosphaeria</taxon>
    </lineage>
</organism>
<feature type="compositionally biased region" description="Polar residues" evidence="2">
    <location>
        <begin position="5030"/>
        <end position="5051"/>
    </location>
</feature>
<feature type="compositionally biased region" description="Polar residues" evidence="2">
    <location>
        <begin position="3887"/>
        <end position="3896"/>
    </location>
</feature>
<feature type="region of interest" description="Disordered" evidence="2">
    <location>
        <begin position="4516"/>
        <end position="4661"/>
    </location>
</feature>
<feature type="region of interest" description="Disordered" evidence="2">
    <location>
        <begin position="5501"/>
        <end position="5874"/>
    </location>
</feature>
<feature type="compositionally biased region" description="Basic and acidic residues" evidence="2">
    <location>
        <begin position="2367"/>
        <end position="2385"/>
    </location>
</feature>
<evidence type="ECO:0000256" key="1">
    <source>
        <dbReference type="SAM" id="Coils"/>
    </source>
</evidence>
<feature type="compositionally biased region" description="Basic and acidic residues" evidence="2">
    <location>
        <begin position="3844"/>
        <end position="3863"/>
    </location>
</feature>
<feature type="compositionally biased region" description="Low complexity" evidence="2">
    <location>
        <begin position="340"/>
        <end position="370"/>
    </location>
</feature>
<feature type="compositionally biased region" description="Low complexity" evidence="2">
    <location>
        <begin position="2653"/>
        <end position="2667"/>
    </location>
</feature>
<feature type="compositionally biased region" description="Polar residues" evidence="2">
    <location>
        <begin position="3459"/>
        <end position="3468"/>
    </location>
</feature>
<feature type="compositionally biased region" description="Low complexity" evidence="2">
    <location>
        <begin position="399"/>
        <end position="420"/>
    </location>
</feature>
<feature type="compositionally biased region" description="Low complexity" evidence="2">
    <location>
        <begin position="3902"/>
        <end position="3915"/>
    </location>
</feature>
<feature type="compositionally biased region" description="Polar residues" evidence="2">
    <location>
        <begin position="4039"/>
        <end position="4053"/>
    </location>
</feature>
<feature type="compositionally biased region" description="Basic and acidic residues" evidence="2">
    <location>
        <begin position="2797"/>
        <end position="2815"/>
    </location>
</feature>
<feature type="compositionally biased region" description="Basic and acidic residues" evidence="2">
    <location>
        <begin position="3207"/>
        <end position="3231"/>
    </location>
</feature>
<feature type="compositionally biased region" description="Polar residues" evidence="2">
    <location>
        <begin position="5793"/>
        <end position="5807"/>
    </location>
</feature>
<feature type="compositionally biased region" description="Polar residues" evidence="2">
    <location>
        <begin position="2757"/>
        <end position="2767"/>
    </location>
</feature>
<feature type="compositionally biased region" description="Basic and acidic residues" evidence="2">
    <location>
        <begin position="2685"/>
        <end position="2696"/>
    </location>
</feature>
<feature type="region of interest" description="Disordered" evidence="2">
    <location>
        <begin position="4921"/>
        <end position="4958"/>
    </location>
</feature>
<dbReference type="PANTHER" id="PTHR40641">
    <property type="entry name" value="INVOLUCRIN REPEAT PROTEIN (AFU_ORTHOLOGUE AFUA_2G08060)"/>
    <property type="match status" value="1"/>
</dbReference>
<feature type="compositionally biased region" description="Low complexity" evidence="2">
    <location>
        <begin position="1160"/>
        <end position="1169"/>
    </location>
</feature>
<feature type="region of interest" description="Disordered" evidence="2">
    <location>
        <begin position="2036"/>
        <end position="2167"/>
    </location>
</feature>
<feature type="compositionally biased region" description="Low complexity" evidence="2">
    <location>
        <begin position="507"/>
        <end position="519"/>
    </location>
</feature>
<feature type="coiled-coil region" evidence="1">
    <location>
        <begin position="6033"/>
        <end position="6107"/>
    </location>
</feature>
<feature type="compositionally biased region" description="Polar residues" evidence="2">
    <location>
        <begin position="1105"/>
        <end position="1116"/>
    </location>
</feature>
<feature type="compositionally biased region" description="Basic residues" evidence="2">
    <location>
        <begin position="2939"/>
        <end position="2951"/>
    </location>
</feature>
<feature type="region of interest" description="Disordered" evidence="2">
    <location>
        <begin position="6402"/>
        <end position="6422"/>
    </location>
</feature>
<feature type="coiled-coil region" evidence="1">
    <location>
        <begin position="5928"/>
        <end position="5962"/>
    </location>
</feature>
<feature type="compositionally biased region" description="Basic and acidic residues" evidence="2">
    <location>
        <begin position="3699"/>
        <end position="3711"/>
    </location>
</feature>
<feature type="region of interest" description="Disordered" evidence="2">
    <location>
        <begin position="3319"/>
        <end position="4479"/>
    </location>
</feature>
<feature type="compositionally biased region" description="Basic residues" evidence="2">
    <location>
        <begin position="3965"/>
        <end position="3974"/>
    </location>
</feature>
<feature type="compositionally biased region" description="Basic and acidic residues" evidence="2">
    <location>
        <begin position="5527"/>
        <end position="5545"/>
    </location>
</feature>
<feature type="region of interest" description="Disordered" evidence="2">
    <location>
        <begin position="1100"/>
        <end position="1190"/>
    </location>
</feature>
<feature type="compositionally biased region" description="Low complexity" evidence="2">
    <location>
        <begin position="2962"/>
        <end position="2971"/>
    </location>
</feature>
<dbReference type="InterPro" id="IPR053268">
    <property type="entry name" value="Woronin_anchor"/>
</dbReference>
<feature type="compositionally biased region" description="Basic and acidic residues" evidence="2">
    <location>
        <begin position="179"/>
        <end position="193"/>
    </location>
</feature>
<feature type="region of interest" description="Disordered" evidence="2">
    <location>
        <begin position="620"/>
        <end position="681"/>
    </location>
</feature>
<feature type="compositionally biased region" description="Polar residues" evidence="2">
    <location>
        <begin position="5186"/>
        <end position="5196"/>
    </location>
</feature>
<dbReference type="Proteomes" id="UP001138500">
    <property type="component" value="Unassembled WGS sequence"/>
</dbReference>
<feature type="compositionally biased region" description="Basic residues" evidence="2">
    <location>
        <begin position="4799"/>
        <end position="4810"/>
    </location>
</feature>
<feature type="compositionally biased region" description="Polar residues" evidence="2">
    <location>
        <begin position="454"/>
        <end position="471"/>
    </location>
</feature>
<evidence type="ECO:0000313" key="4">
    <source>
        <dbReference type="Proteomes" id="UP001138500"/>
    </source>
</evidence>
<feature type="compositionally biased region" description="Basic and acidic residues" evidence="2">
    <location>
        <begin position="980"/>
        <end position="997"/>
    </location>
</feature>
<feature type="compositionally biased region" description="Basic and acidic residues" evidence="2">
    <location>
        <begin position="2885"/>
        <end position="2903"/>
    </location>
</feature>
<feature type="compositionally biased region" description="Basic and acidic residues" evidence="2">
    <location>
        <begin position="3405"/>
        <end position="3432"/>
    </location>
</feature>
<feature type="region of interest" description="Disordered" evidence="2">
    <location>
        <begin position="964"/>
        <end position="1081"/>
    </location>
</feature>
<proteinExistence type="predicted"/>
<feature type="compositionally biased region" description="Basic and acidic residues" evidence="2">
    <location>
        <begin position="1464"/>
        <end position="1477"/>
    </location>
</feature>
<feature type="compositionally biased region" description="Basic and acidic residues" evidence="2">
    <location>
        <begin position="483"/>
        <end position="493"/>
    </location>
</feature>
<feature type="compositionally biased region" description="Polar residues" evidence="2">
    <location>
        <begin position="3441"/>
        <end position="3451"/>
    </location>
</feature>
<feature type="region of interest" description="Disordered" evidence="2">
    <location>
        <begin position="4683"/>
        <end position="4860"/>
    </location>
</feature>
<feature type="region of interest" description="Disordered" evidence="2">
    <location>
        <begin position="5100"/>
        <end position="5479"/>
    </location>
</feature>
<feature type="compositionally biased region" description="Basic and acidic residues" evidence="2">
    <location>
        <begin position="1507"/>
        <end position="1518"/>
    </location>
</feature>
<feature type="compositionally biased region" description="Basic and acidic residues" evidence="2">
    <location>
        <begin position="2910"/>
        <end position="2920"/>
    </location>
</feature>
<feature type="compositionally biased region" description="Basic and acidic residues" evidence="2">
    <location>
        <begin position="2952"/>
        <end position="2961"/>
    </location>
</feature>
<feature type="compositionally biased region" description="Basic and acidic residues" evidence="2">
    <location>
        <begin position="5149"/>
        <end position="5163"/>
    </location>
</feature>
<feature type="compositionally biased region" description="Basic and acidic residues" evidence="2">
    <location>
        <begin position="3757"/>
        <end position="3767"/>
    </location>
</feature>
<feature type="compositionally biased region" description="Basic residues" evidence="2">
    <location>
        <begin position="4241"/>
        <end position="4250"/>
    </location>
</feature>
<feature type="compositionally biased region" description="Basic and acidic residues" evidence="2">
    <location>
        <begin position="1230"/>
        <end position="1291"/>
    </location>
</feature>
<feature type="compositionally biased region" description="Basic and acidic residues" evidence="2">
    <location>
        <begin position="2223"/>
        <end position="2255"/>
    </location>
</feature>
<feature type="compositionally biased region" description="Basic residues" evidence="2">
    <location>
        <begin position="3717"/>
        <end position="3728"/>
    </location>
</feature>
<feature type="compositionally biased region" description="Basic residues" evidence="2">
    <location>
        <begin position="4384"/>
        <end position="4393"/>
    </location>
</feature>
<feature type="compositionally biased region" description="Polar residues" evidence="2">
    <location>
        <begin position="4005"/>
        <end position="4016"/>
    </location>
</feature>
<comment type="caution">
    <text evidence="3">The sequence shown here is derived from an EMBL/GenBank/DDBJ whole genome shotgun (WGS) entry which is preliminary data.</text>
</comment>
<feature type="compositionally biased region" description="Basic and acidic residues" evidence="2">
    <location>
        <begin position="5278"/>
        <end position="5287"/>
    </location>
</feature>
<feature type="region of interest" description="Disordered" evidence="2">
    <location>
        <begin position="399"/>
        <end position="568"/>
    </location>
</feature>
<dbReference type="OrthoDB" id="5365701at2759"/>
<keyword evidence="4" id="KW-1185">Reference proteome</keyword>
<protein>
    <submittedName>
        <fullName evidence="3">Microtubule-associated protein futsch-like</fullName>
    </submittedName>
</protein>
<feature type="region of interest" description="Disordered" evidence="2">
    <location>
        <begin position="797"/>
        <end position="901"/>
    </location>
</feature>
<feature type="compositionally biased region" description="Basic and acidic residues" evidence="2">
    <location>
        <begin position="3794"/>
        <end position="3807"/>
    </location>
</feature>
<dbReference type="EMBL" id="RIBY02002234">
    <property type="protein sequence ID" value="KAH9822050.1"/>
    <property type="molecule type" value="Genomic_DNA"/>
</dbReference>